<dbReference type="Proteomes" id="UP000007115">
    <property type="component" value="Unassembled WGS sequence"/>
</dbReference>
<dbReference type="eggNOG" id="ENOG502SP0W">
    <property type="taxonomic scope" value="Eukaryota"/>
</dbReference>
<organism evidence="1 2">
    <name type="scientific">Hypocrea virens (strain Gv29-8 / FGSC 10586)</name>
    <name type="common">Gliocladium virens</name>
    <name type="synonym">Trichoderma virens</name>
    <dbReference type="NCBI Taxonomy" id="413071"/>
    <lineage>
        <taxon>Eukaryota</taxon>
        <taxon>Fungi</taxon>
        <taxon>Dikarya</taxon>
        <taxon>Ascomycota</taxon>
        <taxon>Pezizomycotina</taxon>
        <taxon>Sordariomycetes</taxon>
        <taxon>Hypocreomycetidae</taxon>
        <taxon>Hypocreales</taxon>
        <taxon>Hypocreaceae</taxon>
        <taxon>Trichoderma</taxon>
    </lineage>
</organism>
<reference evidence="1 2" key="1">
    <citation type="journal article" date="2011" name="Genome Biol.">
        <title>Comparative genome sequence analysis underscores mycoparasitism as the ancestral life style of Trichoderma.</title>
        <authorList>
            <person name="Kubicek C.P."/>
            <person name="Herrera-Estrella A."/>
            <person name="Seidl-Seiboth V."/>
            <person name="Martinez D.A."/>
            <person name="Druzhinina I.S."/>
            <person name="Thon M."/>
            <person name="Zeilinger S."/>
            <person name="Casas-Flores S."/>
            <person name="Horwitz B.A."/>
            <person name="Mukherjee P.K."/>
            <person name="Mukherjee M."/>
            <person name="Kredics L."/>
            <person name="Alcaraz L.D."/>
            <person name="Aerts A."/>
            <person name="Antal Z."/>
            <person name="Atanasova L."/>
            <person name="Cervantes-Badillo M.G."/>
            <person name="Challacombe J."/>
            <person name="Chertkov O."/>
            <person name="McCluskey K."/>
            <person name="Coulpier F."/>
            <person name="Deshpande N."/>
            <person name="von Doehren H."/>
            <person name="Ebbole D.J."/>
            <person name="Esquivel-Naranjo E.U."/>
            <person name="Fekete E."/>
            <person name="Flipphi M."/>
            <person name="Glaser F."/>
            <person name="Gomez-Rodriguez E.Y."/>
            <person name="Gruber S."/>
            <person name="Han C."/>
            <person name="Henrissat B."/>
            <person name="Hermosa R."/>
            <person name="Hernandez-Onate M."/>
            <person name="Karaffa L."/>
            <person name="Kosti I."/>
            <person name="Le Crom S."/>
            <person name="Lindquist E."/>
            <person name="Lucas S."/>
            <person name="Luebeck M."/>
            <person name="Luebeck P.S."/>
            <person name="Margeot A."/>
            <person name="Metz B."/>
            <person name="Misra M."/>
            <person name="Nevalainen H."/>
            <person name="Omann M."/>
            <person name="Packer N."/>
            <person name="Perrone G."/>
            <person name="Uresti-Rivera E.E."/>
            <person name="Salamov A."/>
            <person name="Schmoll M."/>
            <person name="Seiboth B."/>
            <person name="Shapiro H."/>
            <person name="Sukno S."/>
            <person name="Tamayo-Ramos J.A."/>
            <person name="Tisch D."/>
            <person name="Wiest A."/>
            <person name="Wilkinson H.H."/>
            <person name="Zhang M."/>
            <person name="Coutinho P.M."/>
            <person name="Kenerley C.M."/>
            <person name="Monte E."/>
            <person name="Baker S.E."/>
            <person name="Grigoriev I.V."/>
        </authorList>
    </citation>
    <scope>NUCLEOTIDE SEQUENCE [LARGE SCALE GENOMIC DNA]</scope>
    <source>
        <strain evidence="2">Gv29-8 / FGSC 10586</strain>
    </source>
</reference>
<dbReference type="HOGENOM" id="CLU_139288_0_0_1"/>
<gene>
    <name evidence="1" type="ORF">TRIVIDRAFT_19346</name>
</gene>
<dbReference type="RefSeq" id="XP_013956354.1">
    <property type="nucleotide sequence ID" value="XM_014100879.1"/>
</dbReference>
<accession>G9MS98</accession>
<dbReference type="OrthoDB" id="2772415at2759"/>
<sequence>TMATQPIYLVSLNKTPKRAALLVDQLIKSLDSNYGVIHIANSTTLQELKVVLEALMYPPGILICSSQWTAEEQQQANAVAKASLPEVRIINIPPGLDVREGSKGILSFLKDAM</sequence>
<comment type="caution">
    <text evidence="1">The sequence shown here is derived from an EMBL/GenBank/DDBJ whole genome shotgun (WGS) entry which is preliminary data.</text>
</comment>
<protein>
    <submittedName>
        <fullName evidence="1">Uncharacterized protein</fullName>
    </submittedName>
</protein>
<proteinExistence type="predicted"/>
<name>G9MS98_HYPVG</name>
<dbReference type="InParanoid" id="G9MS98"/>
<dbReference type="EMBL" id="ABDF02000006">
    <property type="protein sequence ID" value="EHK22957.1"/>
    <property type="molecule type" value="Genomic_DNA"/>
</dbReference>
<dbReference type="OMA" id="QIHQIAR"/>
<dbReference type="AlphaFoldDB" id="G9MS98"/>
<feature type="non-terminal residue" evidence="1">
    <location>
        <position position="113"/>
    </location>
</feature>
<evidence type="ECO:0000313" key="2">
    <source>
        <dbReference type="Proteomes" id="UP000007115"/>
    </source>
</evidence>
<evidence type="ECO:0000313" key="1">
    <source>
        <dbReference type="EMBL" id="EHK22957.1"/>
    </source>
</evidence>
<feature type="non-terminal residue" evidence="1">
    <location>
        <position position="1"/>
    </location>
</feature>
<dbReference type="VEuPathDB" id="FungiDB:TRIVIDRAFT_19346"/>
<keyword evidence="2" id="KW-1185">Reference proteome</keyword>
<dbReference type="GeneID" id="25789756"/>